<dbReference type="GO" id="GO:0004190">
    <property type="term" value="F:aspartic-type endopeptidase activity"/>
    <property type="evidence" value="ECO:0007669"/>
    <property type="project" value="UniProtKB-KW"/>
</dbReference>
<dbReference type="EMBL" id="KZ305020">
    <property type="protein sequence ID" value="PIA61645.1"/>
    <property type="molecule type" value="Genomic_DNA"/>
</dbReference>
<keyword evidence="8" id="KW-1185">Reference proteome</keyword>
<dbReference type="Proteomes" id="UP000230069">
    <property type="component" value="Unassembled WGS sequence"/>
</dbReference>
<keyword evidence="4" id="KW-0378">Hydrolase</keyword>
<dbReference type="PROSITE" id="PS51767">
    <property type="entry name" value="PEPTIDASE_A1"/>
    <property type="match status" value="1"/>
</dbReference>
<dbReference type="InterPro" id="IPR034161">
    <property type="entry name" value="Pepsin-like_plant"/>
</dbReference>
<reference evidence="7 8" key="1">
    <citation type="submission" date="2017-09" db="EMBL/GenBank/DDBJ databases">
        <title>WGS assembly of Aquilegia coerulea Goldsmith.</title>
        <authorList>
            <person name="Hodges S."/>
            <person name="Kramer E."/>
            <person name="Nordborg M."/>
            <person name="Tomkins J."/>
            <person name="Borevitz J."/>
            <person name="Derieg N."/>
            <person name="Yan J."/>
            <person name="Mihaltcheva S."/>
            <person name="Hayes R.D."/>
            <person name="Rokhsar D."/>
        </authorList>
    </citation>
    <scope>NUCLEOTIDE SEQUENCE [LARGE SCALE GENOMIC DNA]</scope>
    <source>
        <strain evidence="8">cv. Goldsmith</strain>
    </source>
</reference>
<proteinExistence type="inferred from homology"/>
<evidence type="ECO:0000313" key="7">
    <source>
        <dbReference type="EMBL" id="PIA61645.1"/>
    </source>
</evidence>
<dbReference type="GO" id="GO:0006508">
    <property type="term" value="P:proteolysis"/>
    <property type="evidence" value="ECO:0007669"/>
    <property type="project" value="UniProtKB-KW"/>
</dbReference>
<evidence type="ECO:0000256" key="5">
    <source>
        <dbReference type="ARBA" id="ARBA00023180"/>
    </source>
</evidence>
<dbReference type="PANTHER" id="PTHR47967:SF128">
    <property type="entry name" value="ASPARTIC PROTEINASE CDR1-LIKE"/>
    <property type="match status" value="1"/>
</dbReference>
<dbReference type="Gene3D" id="2.40.70.10">
    <property type="entry name" value="Acid Proteases"/>
    <property type="match status" value="2"/>
</dbReference>
<protein>
    <recommendedName>
        <fullName evidence="6">Peptidase A1 domain-containing protein</fullName>
    </recommendedName>
</protein>
<keyword evidence="3" id="KW-0064">Aspartyl protease</keyword>
<keyword evidence="2" id="KW-0645">Protease</keyword>
<dbReference type="CDD" id="cd05476">
    <property type="entry name" value="pepsin_A_like_plant"/>
    <property type="match status" value="1"/>
</dbReference>
<organism evidence="7 8">
    <name type="scientific">Aquilegia coerulea</name>
    <name type="common">Rocky mountain columbine</name>
    <dbReference type="NCBI Taxonomy" id="218851"/>
    <lineage>
        <taxon>Eukaryota</taxon>
        <taxon>Viridiplantae</taxon>
        <taxon>Streptophyta</taxon>
        <taxon>Embryophyta</taxon>
        <taxon>Tracheophyta</taxon>
        <taxon>Spermatophyta</taxon>
        <taxon>Magnoliopsida</taxon>
        <taxon>Ranunculales</taxon>
        <taxon>Ranunculaceae</taxon>
        <taxon>Thalictroideae</taxon>
        <taxon>Aquilegia</taxon>
    </lineage>
</organism>
<dbReference type="InterPro" id="IPR021109">
    <property type="entry name" value="Peptidase_aspartic_dom_sf"/>
</dbReference>
<dbReference type="InterPro" id="IPR033121">
    <property type="entry name" value="PEPTIDASE_A1"/>
</dbReference>
<name>A0A2G5F0V4_AQUCA</name>
<comment type="similarity">
    <text evidence="1">Belongs to the peptidase A1 family.</text>
</comment>
<accession>A0A2G5F0V4</accession>
<dbReference type="InParanoid" id="A0A2G5F0V4"/>
<evidence type="ECO:0000256" key="1">
    <source>
        <dbReference type="ARBA" id="ARBA00007447"/>
    </source>
</evidence>
<dbReference type="SUPFAM" id="SSF50630">
    <property type="entry name" value="Acid proteases"/>
    <property type="match status" value="1"/>
</dbReference>
<dbReference type="PANTHER" id="PTHR47967">
    <property type="entry name" value="OS07G0603500 PROTEIN-RELATED"/>
    <property type="match status" value="1"/>
</dbReference>
<evidence type="ECO:0000256" key="3">
    <source>
        <dbReference type="ARBA" id="ARBA00022750"/>
    </source>
</evidence>
<evidence type="ECO:0000313" key="8">
    <source>
        <dbReference type="Proteomes" id="UP000230069"/>
    </source>
</evidence>
<dbReference type="Pfam" id="PF14541">
    <property type="entry name" value="TAXi_C"/>
    <property type="match status" value="1"/>
</dbReference>
<feature type="domain" description="Peptidase A1" evidence="6">
    <location>
        <begin position="65"/>
        <end position="417"/>
    </location>
</feature>
<gene>
    <name evidence="7" type="ORF">AQUCO_00300876v1</name>
</gene>
<keyword evidence="5" id="KW-0325">Glycoprotein</keyword>
<evidence type="ECO:0000256" key="2">
    <source>
        <dbReference type="ARBA" id="ARBA00022670"/>
    </source>
</evidence>
<sequence>MDSPESPLYPGNLTLEQRLERLHNQSIAYISHMASILETSLSRNKSKKIDPEWIRSPVASNRNYFMAVVSIGTFGPPQISYRSSYMLLDTGSDLLWTQCENCKHCFTQASPLYPYTHSKSFKYLPCNQHPMCYPGKCLHDKCTYKMTYVGSAEAEGYLAKERFTFNSDTAGTETVELVFGCGFNQKNFGFSKYNPNPITGILGLGNGPRSFVKQLGNRAQGLMSYCIPPWGGNQGSSTFLRFGQDAQFSRGQQIRTTPLIRGPLSETHYYVELLDISVAGRRLNYPPGSFGFKIDGKGGTILDTGAPLVTIRRDLYTTFKLAVADYFAPLGEPREAMYGFDICYSTDVLESTLPTITFHFRSANLEVKSEVFIKFRHCVCLGVGPHDFDTFAVLIGNIAQSNNRFVYNVNAYSLSFAKEECKPGS</sequence>
<dbReference type="InterPro" id="IPR032861">
    <property type="entry name" value="TAXi_N"/>
</dbReference>
<dbReference type="STRING" id="218851.A0A2G5F0V4"/>
<dbReference type="Pfam" id="PF14543">
    <property type="entry name" value="TAXi_N"/>
    <property type="match status" value="1"/>
</dbReference>
<dbReference type="OrthoDB" id="907879at2759"/>
<dbReference type="AlphaFoldDB" id="A0A2G5F0V4"/>
<dbReference type="InterPro" id="IPR051708">
    <property type="entry name" value="Plant_Aspart_Prot_A1"/>
</dbReference>
<evidence type="ECO:0000259" key="6">
    <source>
        <dbReference type="PROSITE" id="PS51767"/>
    </source>
</evidence>
<dbReference type="GO" id="GO:0005576">
    <property type="term" value="C:extracellular region"/>
    <property type="evidence" value="ECO:0007669"/>
    <property type="project" value="TreeGrafter"/>
</dbReference>
<evidence type="ECO:0000256" key="4">
    <source>
        <dbReference type="ARBA" id="ARBA00022801"/>
    </source>
</evidence>
<dbReference type="InterPro" id="IPR032799">
    <property type="entry name" value="TAXi_C"/>
</dbReference>